<evidence type="ECO:0000256" key="1">
    <source>
        <dbReference type="SAM" id="MobiDB-lite"/>
    </source>
</evidence>
<gene>
    <name evidence="2" type="ORF">ACFYG5_03090</name>
</gene>
<dbReference type="AlphaFoldDB" id="A0AB74UQU1"/>
<accession>A0AB74UQU1</accession>
<evidence type="ECO:0000313" key="2">
    <source>
        <dbReference type="EMBL" id="XIA19143.1"/>
    </source>
</evidence>
<organism evidence="2">
    <name type="scientific">Rhodanobacter sp. FW102-FHT14D07</name>
    <dbReference type="NCBI Taxonomy" id="3351462"/>
    <lineage>
        <taxon>Bacteria</taxon>
        <taxon>Pseudomonadati</taxon>
        <taxon>Pseudomonadota</taxon>
        <taxon>Gammaproteobacteria</taxon>
        <taxon>Lysobacterales</taxon>
        <taxon>Rhodanobacteraceae</taxon>
        <taxon>Rhodanobacter</taxon>
    </lineage>
</organism>
<protein>
    <submittedName>
        <fullName evidence="2">Uncharacterized protein</fullName>
    </submittedName>
</protein>
<name>A0AB74UQU1_9GAMM</name>
<sequence>MFLIHATQAAESIRVPTNDERVAAWAAKYFGAGYHRRPSKPRIRATSDPTTHALPPERAPASDSP</sequence>
<feature type="region of interest" description="Disordered" evidence="1">
    <location>
        <begin position="36"/>
        <end position="65"/>
    </location>
</feature>
<reference evidence="2" key="1">
    <citation type="submission" date="2024-10" db="EMBL/GenBank/DDBJ databases">
        <authorList>
            <person name="Lesea H.P."/>
            <person name="Kuehl J.V."/>
            <person name="Chandonia J.-M."/>
        </authorList>
    </citation>
    <scope>NUCLEOTIDE SEQUENCE</scope>
    <source>
        <strain evidence="2">FW102-FHT14D07</strain>
    </source>
</reference>
<dbReference type="RefSeq" id="WP_395119674.1">
    <property type="nucleotide sequence ID" value="NZ_CP170721.1"/>
</dbReference>
<dbReference type="EMBL" id="CP170721">
    <property type="protein sequence ID" value="XIA19143.1"/>
    <property type="molecule type" value="Genomic_DNA"/>
</dbReference>
<proteinExistence type="predicted"/>